<dbReference type="InterPro" id="IPR044855">
    <property type="entry name" value="CoA-Trfase_III_dom3_sf"/>
</dbReference>
<dbReference type="RefSeq" id="WP_345937762.1">
    <property type="nucleotide sequence ID" value="NZ_JBBKTW010000005.1"/>
</dbReference>
<dbReference type="EMBL" id="JBBKTW010000005">
    <property type="protein sequence ID" value="MEN2989813.1"/>
    <property type="molecule type" value="Genomic_DNA"/>
</dbReference>
<dbReference type="InterPro" id="IPR050483">
    <property type="entry name" value="CoA-transferase_III_domain"/>
</dbReference>
<dbReference type="Gene3D" id="3.40.50.10540">
    <property type="entry name" value="Crotonobetainyl-coa:carnitine coa-transferase, domain 1"/>
    <property type="match status" value="1"/>
</dbReference>
<evidence type="ECO:0000313" key="3">
    <source>
        <dbReference type="Proteomes" id="UP001413721"/>
    </source>
</evidence>
<dbReference type="EC" id="2.8.3.-" evidence="2"/>
<organism evidence="2 3">
    <name type="scientific">Tistrella arctica</name>
    <dbReference type="NCBI Taxonomy" id="3133430"/>
    <lineage>
        <taxon>Bacteria</taxon>
        <taxon>Pseudomonadati</taxon>
        <taxon>Pseudomonadota</taxon>
        <taxon>Alphaproteobacteria</taxon>
        <taxon>Geminicoccales</taxon>
        <taxon>Geminicoccaceae</taxon>
        <taxon>Tistrella</taxon>
    </lineage>
</organism>
<comment type="caution">
    <text evidence="2">The sequence shown here is derived from an EMBL/GenBank/DDBJ whole genome shotgun (WGS) entry which is preliminary data.</text>
</comment>
<accession>A0ABU9YLY0</accession>
<sequence>MPVTMQDKTPDEAPRGALDGMRVLDFSRFVAGPYCAMLLGDMGAEVVKIERPGAGEVARGVEPGVDGQSYYCFVVNRNKKGLSIDFRSDQGRAILRDLVARADVLVENFRPGVMEAMGLDWPTVQAINPRLVMVRISGFGQDGPLAGRQCFDAVAQAMSGIMAITGQPGGPPTLAGTTIIDYTTGMYGAMGALAALNARHTTGRGQLVDVSLLDSATSLLLSAIPDQVMGCVRIPLRGNRDRFSAPTNTFPTADDRWVLINCAEDAMFGRMTAAMGQPALAQDPRFADVQARLAHVEALEALIADWTRTLDADEVVAAMDRANVPSAKVATMDEVIANQQLRHRGQITEIAHQSGARVTAQGVTMHLSDTPLTIRRALPYVGEHSDEILTAWLGYSPESVNDLKIRGII</sequence>
<dbReference type="GO" id="GO:0016740">
    <property type="term" value="F:transferase activity"/>
    <property type="evidence" value="ECO:0007669"/>
    <property type="project" value="UniProtKB-KW"/>
</dbReference>
<keyword evidence="3" id="KW-1185">Reference proteome</keyword>
<evidence type="ECO:0000256" key="1">
    <source>
        <dbReference type="ARBA" id="ARBA00022679"/>
    </source>
</evidence>
<dbReference type="Proteomes" id="UP001413721">
    <property type="component" value="Unassembled WGS sequence"/>
</dbReference>
<reference evidence="2 3" key="1">
    <citation type="submission" date="2024-03" db="EMBL/GenBank/DDBJ databases">
        <title>High-quality draft genome sequencing of Tistrella sp. BH-R2-4.</title>
        <authorList>
            <person name="Dong C."/>
        </authorList>
    </citation>
    <scope>NUCLEOTIDE SEQUENCE [LARGE SCALE GENOMIC DNA]</scope>
    <source>
        <strain evidence="2 3">BH-R2-4</strain>
    </source>
</reference>
<protein>
    <submittedName>
        <fullName evidence="2">CoA transferase</fullName>
        <ecNumber evidence="2">2.8.3.-</ecNumber>
    </submittedName>
</protein>
<dbReference type="Pfam" id="PF02515">
    <property type="entry name" value="CoA_transf_3"/>
    <property type="match status" value="1"/>
</dbReference>
<dbReference type="PANTHER" id="PTHR48207:SF3">
    <property type="entry name" value="SUCCINATE--HYDROXYMETHYLGLUTARATE COA-TRANSFERASE"/>
    <property type="match status" value="1"/>
</dbReference>
<evidence type="ECO:0000313" key="2">
    <source>
        <dbReference type="EMBL" id="MEN2989813.1"/>
    </source>
</evidence>
<keyword evidence="1 2" id="KW-0808">Transferase</keyword>
<dbReference type="SUPFAM" id="SSF89796">
    <property type="entry name" value="CoA-transferase family III (CaiB/BaiF)"/>
    <property type="match status" value="1"/>
</dbReference>
<name>A0ABU9YLY0_9PROT</name>
<dbReference type="InterPro" id="IPR003673">
    <property type="entry name" value="CoA-Trfase_fam_III"/>
</dbReference>
<proteinExistence type="predicted"/>
<dbReference type="PANTHER" id="PTHR48207">
    <property type="entry name" value="SUCCINATE--HYDROXYMETHYLGLUTARATE COA-TRANSFERASE"/>
    <property type="match status" value="1"/>
</dbReference>
<dbReference type="InterPro" id="IPR023606">
    <property type="entry name" value="CoA-Trfase_III_dom_1_sf"/>
</dbReference>
<dbReference type="Gene3D" id="3.30.1540.10">
    <property type="entry name" value="formyl-coa transferase, domain 3"/>
    <property type="match status" value="1"/>
</dbReference>
<gene>
    <name evidence="2" type="ORF">WG926_15960</name>
</gene>